<name>A0A3G9ITZ1_9BACL</name>
<dbReference type="PANTHER" id="PTHR43308">
    <property type="entry name" value="OUTER MEMBRANE PROTEIN ALPHA-RELATED"/>
    <property type="match status" value="1"/>
</dbReference>
<protein>
    <submittedName>
        <fullName evidence="1">Uncharacterized protein</fullName>
    </submittedName>
</protein>
<dbReference type="OrthoDB" id="663332at2"/>
<organism evidence="1 2">
    <name type="scientific">Paenibacillus baekrokdamisoli</name>
    <dbReference type="NCBI Taxonomy" id="1712516"/>
    <lineage>
        <taxon>Bacteria</taxon>
        <taxon>Bacillati</taxon>
        <taxon>Bacillota</taxon>
        <taxon>Bacilli</taxon>
        <taxon>Bacillales</taxon>
        <taxon>Paenibacillaceae</taxon>
        <taxon>Paenibacillus</taxon>
    </lineage>
</organism>
<dbReference type="RefSeq" id="WP_125660291.1">
    <property type="nucleotide sequence ID" value="NZ_AP019308.1"/>
</dbReference>
<dbReference type="Pfam" id="PF00395">
    <property type="entry name" value="SLH"/>
    <property type="match status" value="3"/>
</dbReference>
<dbReference type="KEGG" id="pbk:Back11_36850"/>
<dbReference type="Proteomes" id="UP000275368">
    <property type="component" value="Chromosome"/>
</dbReference>
<gene>
    <name evidence="1" type="ORF">Back11_36850</name>
</gene>
<dbReference type="PANTHER" id="PTHR43308:SF5">
    <property type="entry name" value="S-LAYER PROTEIN _ PEPTIDOGLYCAN ENDO-BETA-N-ACETYLGLUCOSAMINIDASE"/>
    <property type="match status" value="1"/>
</dbReference>
<dbReference type="PROSITE" id="PS51272">
    <property type="entry name" value="SLH"/>
    <property type="match status" value="3"/>
</dbReference>
<dbReference type="InterPro" id="IPR051465">
    <property type="entry name" value="Cell_Envelope_Struct_Comp"/>
</dbReference>
<accession>A0A3G9ITZ1</accession>
<sequence length="356" mass="38964">MTIPQVSSAKNVEVQLNGELLKLMYAKSHSIRFETERATVILPVTAINVERLLASLGNPSDLSQVNIKLSISLAEASSSHEALLTPVEFAITGSYAGKTVKVDKFERYVERQIKLSADINPMKVTTGVLIGKDGTMSHVPTKIEQINGVYYARINSLYNGIYTLVSHRLAFEDTEHHWSKAAVQDLASRLVVLGVGKDRYLPDRTMTRAEFAAILIRGLGLQAGSGTTPFTDVKIADWYSDVVQTAYEYGLINGFEDGKFRPGDLITREQAMLIITKAMKITGLKAKLTSKAADELLGLFADEKLVSVWAKSASADSLHAGIIMGRSSTELAPKAYMTRSEAAAIIQRLLQKSELI</sequence>
<dbReference type="InterPro" id="IPR001119">
    <property type="entry name" value="SLH_dom"/>
</dbReference>
<dbReference type="EMBL" id="AP019308">
    <property type="protein sequence ID" value="BBH22340.1"/>
    <property type="molecule type" value="Genomic_DNA"/>
</dbReference>
<dbReference type="AlphaFoldDB" id="A0A3G9ITZ1"/>
<evidence type="ECO:0000313" key="2">
    <source>
        <dbReference type="Proteomes" id="UP000275368"/>
    </source>
</evidence>
<reference evidence="1 2" key="1">
    <citation type="submission" date="2018-11" db="EMBL/GenBank/DDBJ databases">
        <title>Complete genome sequence of Paenibacillus baekrokdamisoli strain KCTC 33723.</title>
        <authorList>
            <person name="Kang S.W."/>
            <person name="Lee K.C."/>
            <person name="Kim K.K."/>
            <person name="Kim J.S."/>
            <person name="Kim D.S."/>
            <person name="Ko S.H."/>
            <person name="Yang S.H."/>
            <person name="Lee J.S."/>
        </authorList>
    </citation>
    <scope>NUCLEOTIDE SEQUENCE [LARGE SCALE GENOMIC DNA]</scope>
    <source>
        <strain evidence="1 2">KCTC 33723</strain>
    </source>
</reference>
<evidence type="ECO:0000313" key="1">
    <source>
        <dbReference type="EMBL" id="BBH22340.1"/>
    </source>
</evidence>
<proteinExistence type="predicted"/>
<keyword evidence="2" id="KW-1185">Reference proteome</keyword>